<gene>
    <name evidence="1" type="ORF">K3G42_006438</name>
</gene>
<proteinExistence type="predicted"/>
<keyword evidence="2" id="KW-1185">Reference proteome</keyword>
<dbReference type="EMBL" id="CM037614">
    <property type="protein sequence ID" value="KAH8015637.1"/>
    <property type="molecule type" value="Genomic_DNA"/>
</dbReference>
<name>A0ACB8G7U4_9SAUR</name>
<evidence type="ECO:0000313" key="1">
    <source>
        <dbReference type="EMBL" id="KAH8015637.1"/>
    </source>
</evidence>
<evidence type="ECO:0000313" key="2">
    <source>
        <dbReference type="Proteomes" id="UP000827872"/>
    </source>
</evidence>
<comment type="caution">
    <text evidence="1">The sequence shown here is derived from an EMBL/GenBank/DDBJ whole genome shotgun (WGS) entry which is preliminary data.</text>
</comment>
<protein>
    <submittedName>
        <fullName evidence="1">Uncharacterized protein</fullName>
    </submittedName>
</protein>
<dbReference type="Proteomes" id="UP000827872">
    <property type="component" value="Linkage Group LG01"/>
</dbReference>
<organism evidence="1 2">
    <name type="scientific">Sphaerodactylus townsendi</name>
    <dbReference type="NCBI Taxonomy" id="933632"/>
    <lineage>
        <taxon>Eukaryota</taxon>
        <taxon>Metazoa</taxon>
        <taxon>Chordata</taxon>
        <taxon>Craniata</taxon>
        <taxon>Vertebrata</taxon>
        <taxon>Euteleostomi</taxon>
        <taxon>Lepidosauria</taxon>
        <taxon>Squamata</taxon>
        <taxon>Bifurcata</taxon>
        <taxon>Gekkota</taxon>
        <taxon>Sphaerodactylidae</taxon>
        <taxon>Sphaerodactylus</taxon>
    </lineage>
</organism>
<reference evidence="1" key="1">
    <citation type="submission" date="2021-08" db="EMBL/GenBank/DDBJ databases">
        <title>The first chromosome-level gecko genome reveals the dynamic sex chromosomes of Neotropical dwarf geckos (Sphaerodactylidae: Sphaerodactylus).</title>
        <authorList>
            <person name="Pinto B.J."/>
            <person name="Keating S.E."/>
            <person name="Gamble T."/>
        </authorList>
    </citation>
    <scope>NUCLEOTIDE SEQUENCE</scope>
    <source>
        <strain evidence="1">TG3544</strain>
    </source>
</reference>
<sequence length="243" mass="27564">MTLPPPSVSLFSPSQVARVCDALQESGEFERLARFLWSLPPSLTLRHHEGLSCAHSTWQDSELLGNPPPLASWLAPYCNQTPAAFHLEPFRTLRPGDRFLGPLADRPPPTHKKLPSLSRDPVQDREQKVNGFKERTRNLLREWYLQDPYPNPSRKRHLAQATGLTPTQVGNWFKNRRQRDRAASAKNRLQKEPGESKDPPRNESPPGAPCQPEDRNTHTKQGGPTEPTDDKKNNQGALKNWRN</sequence>
<accession>A0ACB8G7U4</accession>